<dbReference type="Proteomes" id="UP000464754">
    <property type="component" value="Chromosome"/>
</dbReference>
<dbReference type="AlphaFoldDB" id="A0A6N4TN90"/>
<evidence type="ECO:0000313" key="2">
    <source>
        <dbReference type="Proteomes" id="UP000464754"/>
    </source>
</evidence>
<reference evidence="2" key="1">
    <citation type="submission" date="2019-05" db="EMBL/GenBank/DDBJ databases">
        <title>Complete genome sequencing of Absiella argi strain JCM 30884.</title>
        <authorList>
            <person name="Sakamoto M."/>
            <person name="Murakami T."/>
            <person name="Mori H."/>
        </authorList>
    </citation>
    <scope>NUCLEOTIDE SEQUENCE [LARGE SCALE GENOMIC DNA]</scope>
    <source>
        <strain evidence="2">JCM 30884</strain>
    </source>
</reference>
<dbReference type="KEGG" id="aarg:Aargi30884_27680"/>
<name>A0A6N4TN90_9FIRM</name>
<dbReference type="EMBL" id="AP019695">
    <property type="protein sequence ID" value="BBK23865.1"/>
    <property type="molecule type" value="Genomic_DNA"/>
</dbReference>
<evidence type="ECO:0000313" key="1">
    <source>
        <dbReference type="EMBL" id="BBK23865.1"/>
    </source>
</evidence>
<sequence length="71" mass="8106">MEGNNLLKKLADERLQTIRVASYILSELSLCPYNEVEDGELEMCKKCCTNNPNGSCWYTYLIKQGKKGNNE</sequence>
<proteinExistence type="predicted"/>
<gene>
    <name evidence="1" type="ORF">Aargi30884_27680</name>
</gene>
<protein>
    <submittedName>
        <fullName evidence="1">Uncharacterized protein</fullName>
    </submittedName>
</protein>
<dbReference type="RefSeq" id="WP_163052525.1">
    <property type="nucleotide sequence ID" value="NZ_AP019695.1"/>
</dbReference>
<keyword evidence="2" id="KW-1185">Reference proteome</keyword>
<organism evidence="1 2">
    <name type="scientific">Amedibacterium intestinale</name>
    <dbReference type="NCBI Taxonomy" id="2583452"/>
    <lineage>
        <taxon>Bacteria</taxon>
        <taxon>Bacillati</taxon>
        <taxon>Bacillota</taxon>
        <taxon>Erysipelotrichia</taxon>
        <taxon>Erysipelotrichales</taxon>
        <taxon>Erysipelotrichaceae</taxon>
        <taxon>Amedibacterium</taxon>
    </lineage>
</organism>
<accession>A0A6N4TN90</accession>